<evidence type="ECO:0000313" key="5">
    <source>
        <dbReference type="Proteomes" id="UP000431269"/>
    </source>
</evidence>
<dbReference type="InterPro" id="IPR050498">
    <property type="entry name" value="Ycf3"/>
</dbReference>
<dbReference type="AlphaFoldDB" id="A0A6I6MGW9"/>
<evidence type="ECO:0000256" key="2">
    <source>
        <dbReference type="ARBA" id="ARBA00022803"/>
    </source>
</evidence>
<dbReference type="KEGG" id="tsv:DSM104635_00391"/>
<organism evidence="4 5">
    <name type="scientific">Terricaulis silvestris</name>
    <dbReference type="NCBI Taxonomy" id="2686094"/>
    <lineage>
        <taxon>Bacteria</taxon>
        <taxon>Pseudomonadati</taxon>
        <taxon>Pseudomonadota</taxon>
        <taxon>Alphaproteobacteria</taxon>
        <taxon>Caulobacterales</taxon>
        <taxon>Caulobacteraceae</taxon>
        <taxon>Terricaulis</taxon>
    </lineage>
</organism>
<dbReference type="SUPFAM" id="SSF48439">
    <property type="entry name" value="Protein prenylyltransferase"/>
    <property type="match status" value="1"/>
</dbReference>
<evidence type="ECO:0000256" key="1">
    <source>
        <dbReference type="ARBA" id="ARBA00022737"/>
    </source>
</evidence>
<feature type="repeat" description="TPR" evidence="3">
    <location>
        <begin position="210"/>
        <end position="243"/>
    </location>
</feature>
<dbReference type="Pfam" id="PF13432">
    <property type="entry name" value="TPR_16"/>
    <property type="match status" value="2"/>
</dbReference>
<evidence type="ECO:0000256" key="3">
    <source>
        <dbReference type="PROSITE-ProRule" id="PRU00339"/>
    </source>
</evidence>
<keyword evidence="1" id="KW-0677">Repeat</keyword>
<dbReference type="PANTHER" id="PTHR44858">
    <property type="entry name" value="TETRATRICOPEPTIDE REPEAT PROTEIN 6"/>
    <property type="match status" value="1"/>
</dbReference>
<dbReference type="PROSITE" id="PS50005">
    <property type="entry name" value="TPR"/>
    <property type="match status" value="4"/>
</dbReference>
<keyword evidence="2 3" id="KW-0802">TPR repeat</keyword>
<dbReference type="Pfam" id="PF13424">
    <property type="entry name" value="TPR_12"/>
    <property type="match status" value="1"/>
</dbReference>
<proteinExistence type="predicted"/>
<protein>
    <submittedName>
        <fullName evidence="4">TPR repeat-containing protein YrrB</fullName>
    </submittedName>
</protein>
<dbReference type="EMBL" id="CP047045">
    <property type="protein sequence ID" value="QGZ93579.1"/>
    <property type="molecule type" value="Genomic_DNA"/>
</dbReference>
<feature type="repeat" description="TPR" evidence="3">
    <location>
        <begin position="176"/>
        <end position="209"/>
    </location>
</feature>
<dbReference type="InterPro" id="IPR019734">
    <property type="entry name" value="TPR_rpt"/>
</dbReference>
<dbReference type="Proteomes" id="UP000431269">
    <property type="component" value="Chromosome"/>
</dbReference>
<gene>
    <name evidence="4" type="primary">yrrB_2</name>
    <name evidence="4" type="ORF">DSM104635_00391</name>
</gene>
<dbReference type="SUPFAM" id="SSF53756">
    <property type="entry name" value="UDP-Glycosyltransferase/glycogen phosphorylase"/>
    <property type="match status" value="1"/>
</dbReference>
<evidence type="ECO:0000313" key="4">
    <source>
        <dbReference type="EMBL" id="QGZ93579.1"/>
    </source>
</evidence>
<reference evidence="5" key="1">
    <citation type="submission" date="2019-12" db="EMBL/GenBank/DDBJ databases">
        <title>Complete genome of Terracaulis silvestris 0127_4.</title>
        <authorList>
            <person name="Vieira S."/>
            <person name="Riedel T."/>
            <person name="Sproer C."/>
            <person name="Pascual J."/>
            <person name="Boedeker C."/>
            <person name="Overmann J."/>
        </authorList>
    </citation>
    <scope>NUCLEOTIDE SEQUENCE [LARGE SCALE GENOMIC DNA]</scope>
    <source>
        <strain evidence="5">0127_4</strain>
    </source>
</reference>
<dbReference type="RefSeq" id="WP_158764578.1">
    <property type="nucleotide sequence ID" value="NZ_CP047045.1"/>
</dbReference>
<feature type="repeat" description="TPR" evidence="3">
    <location>
        <begin position="108"/>
        <end position="141"/>
    </location>
</feature>
<dbReference type="PANTHER" id="PTHR44858:SF1">
    <property type="entry name" value="UDP-N-ACETYLGLUCOSAMINE--PEPTIDE N-ACETYLGLUCOSAMINYLTRANSFERASE SPINDLY-RELATED"/>
    <property type="match status" value="1"/>
</dbReference>
<keyword evidence="5" id="KW-1185">Reference proteome</keyword>
<name>A0A6I6MGW9_9CAUL</name>
<accession>A0A6I6MGW9</accession>
<sequence length="564" mass="60474">MSPTEMQQQMREALALFQCGDAAAAEAALKPVLSAAPRDPNVRHLAGLIRRAQGDADAALVDFDAALAAAPSAARVHVNRAALLAELGRHEETLAGLDAAARLGVDDIALWRARGVALSHLERHVDAIAAFDRVLALDPNAADARANRARALLAEGCYEEAIADYDALLCLDPGDAGLWDNRGVALFKLDRLDEAETSLARALQLRPDHASTLSNAGLALFGLGRPDEAIAAFDRAIALNEGADSRALATLHYNRGMAQLARGAFDAGWQGLEQRWVAGMVNSPRVDKGEPEWRGEPVEGVLRVWPEQGVGDQILFARLAPLARERTGRVVLECDARLAPLFMRSFPEIEVVAEYAQPAAAQCALGSLGAVMGVEREDLAGGAAFLRADPRDAGEIRTRYAALAAGRPIVGIAWASISPGRGEWKTASLSHWGPLLKQDCFFVSLQYGDTDADIAAAREAFGADIHRDAAIDQFEDLDAFAAQIVALDRVVSVSNTTVHMAGALGVDCIVMPPPARGRLWYWSIQGDTTPWYASVRVMRRSLREDWTDQVARAAAVAARRGASQ</sequence>
<feature type="repeat" description="TPR" evidence="3">
    <location>
        <begin position="142"/>
        <end position="175"/>
    </location>
</feature>
<dbReference type="Gene3D" id="1.25.40.10">
    <property type="entry name" value="Tetratricopeptide repeat domain"/>
    <property type="match status" value="3"/>
</dbReference>
<dbReference type="InterPro" id="IPR011990">
    <property type="entry name" value="TPR-like_helical_dom_sf"/>
</dbReference>
<dbReference type="SMART" id="SM00028">
    <property type="entry name" value="TPR"/>
    <property type="match status" value="6"/>
</dbReference>